<reference evidence="1 2" key="1">
    <citation type="submission" date="2020-09" db="EMBL/GenBank/DDBJ databases">
        <title>De no assembly of potato wild relative species, Solanum commersonii.</title>
        <authorList>
            <person name="Cho K."/>
        </authorList>
    </citation>
    <scope>NUCLEOTIDE SEQUENCE [LARGE SCALE GENOMIC DNA]</scope>
    <source>
        <strain evidence="1">LZ3.2</strain>
        <tissue evidence="1">Leaf</tissue>
    </source>
</reference>
<comment type="caution">
    <text evidence="1">The sequence shown here is derived from an EMBL/GenBank/DDBJ whole genome shotgun (WGS) entry which is preliminary data.</text>
</comment>
<sequence length="308" mass="34601">MSYLKSQNFQFFTKTCGPYIPKWVQEFYAVYGALVPQRKKQAAAFKPIDYVVVRGKKVKCVSEAINDPLRILSRWALWYCFTKQLGDTPTASFHRQLDIFLQGSAHSNKRRSPGLSSTRQLGSAIFKPLFFSFFSAALFLLAKECPCFASKSKYLKLKDSIMNVHNKTQFTHARINCVPKDSSCDTPLPKNLTLAILASNASSSSTKLTQDQKGLYKACNGAKCKVVKRCAAKDHSTHLVGIADALGDLPFGLLHRLSNYSATRRLLIFITNLIFSFRAQHIGTLGECPRFASNSKYLKLNDLHQLLR</sequence>
<protein>
    <submittedName>
        <fullName evidence="1">Uncharacterized protein</fullName>
    </submittedName>
</protein>
<dbReference type="AlphaFoldDB" id="A0A9J5W8S9"/>
<dbReference type="EMBL" id="JACXVP010000012">
    <property type="protein sequence ID" value="KAG5571552.1"/>
    <property type="molecule type" value="Genomic_DNA"/>
</dbReference>
<dbReference type="PANTHER" id="PTHR33180:SF31">
    <property type="entry name" value="POLYPROTEIN PROTEIN"/>
    <property type="match status" value="1"/>
</dbReference>
<organism evidence="1 2">
    <name type="scientific">Solanum commersonii</name>
    <name type="common">Commerson's wild potato</name>
    <name type="synonym">Commerson's nightshade</name>
    <dbReference type="NCBI Taxonomy" id="4109"/>
    <lineage>
        <taxon>Eukaryota</taxon>
        <taxon>Viridiplantae</taxon>
        <taxon>Streptophyta</taxon>
        <taxon>Embryophyta</taxon>
        <taxon>Tracheophyta</taxon>
        <taxon>Spermatophyta</taxon>
        <taxon>Magnoliopsida</taxon>
        <taxon>eudicotyledons</taxon>
        <taxon>Gunneridae</taxon>
        <taxon>Pentapetalae</taxon>
        <taxon>asterids</taxon>
        <taxon>lamiids</taxon>
        <taxon>Solanales</taxon>
        <taxon>Solanaceae</taxon>
        <taxon>Solanoideae</taxon>
        <taxon>Solaneae</taxon>
        <taxon>Solanum</taxon>
    </lineage>
</organism>
<accession>A0A9J5W8S9</accession>
<dbReference type="Proteomes" id="UP000824120">
    <property type="component" value="Chromosome 12"/>
</dbReference>
<keyword evidence="2" id="KW-1185">Reference proteome</keyword>
<evidence type="ECO:0000313" key="1">
    <source>
        <dbReference type="EMBL" id="KAG5571552.1"/>
    </source>
</evidence>
<dbReference type="PANTHER" id="PTHR33180">
    <property type="entry name" value="PHOTOSYSTEM II CP43 REACTION CENTER PROTEIN"/>
    <property type="match status" value="1"/>
</dbReference>
<proteinExistence type="predicted"/>
<name>A0A9J5W8S9_SOLCO</name>
<gene>
    <name evidence="1" type="ORF">H5410_061318</name>
</gene>
<evidence type="ECO:0000313" key="2">
    <source>
        <dbReference type="Proteomes" id="UP000824120"/>
    </source>
</evidence>